<feature type="non-terminal residue" evidence="7">
    <location>
        <position position="193"/>
    </location>
</feature>
<dbReference type="SMART" id="SM00573">
    <property type="entry name" value="HSA"/>
    <property type="match status" value="1"/>
</dbReference>
<keyword evidence="3" id="KW-0378">Hydrolase</keyword>
<reference evidence="7" key="2">
    <citation type="journal article" date="2024" name="Plant">
        <title>Genomic evolution and insights into agronomic trait innovations of Sesamum species.</title>
        <authorList>
            <person name="Miao H."/>
            <person name="Wang L."/>
            <person name="Qu L."/>
            <person name="Liu H."/>
            <person name="Sun Y."/>
            <person name="Le M."/>
            <person name="Wang Q."/>
            <person name="Wei S."/>
            <person name="Zheng Y."/>
            <person name="Lin W."/>
            <person name="Duan Y."/>
            <person name="Cao H."/>
            <person name="Xiong S."/>
            <person name="Wang X."/>
            <person name="Wei L."/>
            <person name="Li C."/>
            <person name="Ma Q."/>
            <person name="Ju M."/>
            <person name="Zhao R."/>
            <person name="Li G."/>
            <person name="Mu C."/>
            <person name="Tian Q."/>
            <person name="Mei H."/>
            <person name="Zhang T."/>
            <person name="Gao T."/>
            <person name="Zhang H."/>
        </authorList>
    </citation>
    <scope>NUCLEOTIDE SEQUENCE</scope>
    <source>
        <strain evidence="7">G02</strain>
    </source>
</reference>
<evidence type="ECO:0000256" key="2">
    <source>
        <dbReference type="ARBA" id="ARBA00022741"/>
    </source>
</evidence>
<evidence type="ECO:0000313" key="7">
    <source>
        <dbReference type="EMBL" id="KAL0413435.1"/>
    </source>
</evidence>
<dbReference type="InterPro" id="IPR050520">
    <property type="entry name" value="INO80/SWR1_helicase"/>
</dbReference>
<dbReference type="Pfam" id="PF07529">
    <property type="entry name" value="HSA"/>
    <property type="match status" value="1"/>
</dbReference>
<accession>A0AAW2U941</accession>
<comment type="caution">
    <text evidence="7">The sequence shown here is derived from an EMBL/GenBank/DDBJ whole genome shotgun (WGS) entry which is preliminary data.</text>
</comment>
<keyword evidence="4" id="KW-0067">ATP-binding</keyword>
<dbReference type="GO" id="GO:0006338">
    <property type="term" value="P:chromatin remodeling"/>
    <property type="evidence" value="ECO:0007669"/>
    <property type="project" value="TreeGrafter"/>
</dbReference>
<gene>
    <name evidence="7" type="ORF">Sradi_1545200</name>
</gene>
<feature type="domain" description="HSA" evidence="6">
    <location>
        <begin position="23"/>
        <end position="94"/>
    </location>
</feature>
<feature type="region of interest" description="Disordered" evidence="5">
    <location>
        <begin position="1"/>
        <end position="33"/>
    </location>
</feature>
<dbReference type="GO" id="GO:0000812">
    <property type="term" value="C:Swr1 complex"/>
    <property type="evidence" value="ECO:0007669"/>
    <property type="project" value="TreeGrafter"/>
</dbReference>
<feature type="compositionally biased region" description="Basic and acidic residues" evidence="5">
    <location>
        <begin position="21"/>
        <end position="33"/>
    </location>
</feature>
<protein>
    <submittedName>
        <fullName evidence="7">Protein PHOTOPERIOD-INDEPENDENT EARLY FLOWERING 1</fullName>
    </submittedName>
</protein>
<dbReference type="PANTHER" id="PTHR45685">
    <property type="entry name" value="HELICASE SRCAP-RELATED"/>
    <property type="match status" value="1"/>
</dbReference>
<dbReference type="GO" id="GO:0042393">
    <property type="term" value="F:histone binding"/>
    <property type="evidence" value="ECO:0007669"/>
    <property type="project" value="TreeGrafter"/>
</dbReference>
<dbReference type="PANTHER" id="PTHR45685:SF1">
    <property type="entry name" value="HELICASE SRCAP"/>
    <property type="match status" value="1"/>
</dbReference>
<dbReference type="GO" id="GO:0005524">
    <property type="term" value="F:ATP binding"/>
    <property type="evidence" value="ECO:0007669"/>
    <property type="project" value="UniProtKB-KW"/>
</dbReference>
<dbReference type="AlphaFoldDB" id="A0AAW2U941"/>
<dbReference type="InterPro" id="IPR014012">
    <property type="entry name" value="HSA_dom"/>
</dbReference>
<dbReference type="GO" id="GO:0004386">
    <property type="term" value="F:helicase activity"/>
    <property type="evidence" value="ECO:0007669"/>
    <property type="project" value="UniProtKB-KW"/>
</dbReference>
<organism evidence="7">
    <name type="scientific">Sesamum radiatum</name>
    <name type="common">Black benniseed</name>
    <dbReference type="NCBI Taxonomy" id="300843"/>
    <lineage>
        <taxon>Eukaryota</taxon>
        <taxon>Viridiplantae</taxon>
        <taxon>Streptophyta</taxon>
        <taxon>Embryophyta</taxon>
        <taxon>Tracheophyta</taxon>
        <taxon>Spermatophyta</taxon>
        <taxon>Magnoliopsida</taxon>
        <taxon>eudicotyledons</taxon>
        <taxon>Gunneridae</taxon>
        <taxon>Pentapetalae</taxon>
        <taxon>asterids</taxon>
        <taxon>lamiids</taxon>
        <taxon>Lamiales</taxon>
        <taxon>Pedaliaceae</taxon>
        <taxon>Sesamum</taxon>
    </lineage>
</organism>
<evidence type="ECO:0000256" key="1">
    <source>
        <dbReference type="ARBA" id="ARBA00004123"/>
    </source>
</evidence>
<reference evidence="7" key="1">
    <citation type="submission" date="2020-06" db="EMBL/GenBank/DDBJ databases">
        <authorList>
            <person name="Li T."/>
            <person name="Hu X."/>
            <person name="Zhang T."/>
            <person name="Song X."/>
            <person name="Zhang H."/>
            <person name="Dai N."/>
            <person name="Sheng W."/>
            <person name="Hou X."/>
            <person name="Wei L."/>
        </authorList>
    </citation>
    <scope>NUCLEOTIDE SEQUENCE</scope>
    <source>
        <strain evidence="7">G02</strain>
        <tissue evidence="7">Leaf</tissue>
    </source>
</reference>
<dbReference type="GO" id="GO:0003677">
    <property type="term" value="F:DNA binding"/>
    <property type="evidence" value="ECO:0007669"/>
    <property type="project" value="UniProtKB-KW"/>
</dbReference>
<evidence type="ECO:0000259" key="6">
    <source>
        <dbReference type="SMART" id="SM00573"/>
    </source>
</evidence>
<evidence type="ECO:0000256" key="4">
    <source>
        <dbReference type="ARBA" id="ARBA00022840"/>
    </source>
</evidence>
<evidence type="ECO:0000256" key="5">
    <source>
        <dbReference type="SAM" id="MobiDB-lite"/>
    </source>
</evidence>
<proteinExistence type="predicted"/>
<comment type="subcellular location">
    <subcellularLocation>
        <location evidence="1">Nucleus</location>
    </subcellularLocation>
</comment>
<keyword evidence="2" id="KW-0547">Nucleotide-binding</keyword>
<dbReference type="GO" id="GO:0016887">
    <property type="term" value="F:ATP hydrolysis activity"/>
    <property type="evidence" value="ECO:0007669"/>
    <property type="project" value="TreeGrafter"/>
</dbReference>
<name>A0AAW2U941_SESRA</name>
<dbReference type="EMBL" id="JACGWJ010000006">
    <property type="protein sequence ID" value="KAL0413435.1"/>
    <property type="molecule type" value="Genomic_DNA"/>
</dbReference>
<keyword evidence="3" id="KW-0347">Helicase</keyword>
<evidence type="ECO:0000256" key="3">
    <source>
        <dbReference type="ARBA" id="ARBA00022806"/>
    </source>
</evidence>
<sequence length="193" mass="22622">MASKGPRSKLDHESRARRHKTLEAPKEPRHPETHWGHVLEEMFWLSKDFESERRRKLKLAQAKKVEIRASKGMLDQATRGGKREEEEQIKKIGTPTFPRMYSSMLAENLVNSPTLCKSSNLCTIQEQPTIHQKGCDDSDKKSIRITHRKMTSVLLRKMRPSSLKKRGKKNWQHCKVKLIYLLRRYSNAVLHRK</sequence>